<proteinExistence type="predicted"/>
<dbReference type="PATRIC" id="fig|67356.5.peg.7994"/>
<name>A0A0L8KUE3_9ACTN</name>
<sequence>MTMTTTQRILDLAAAAPASHGEDLVLLLSEANELYQQGLQDLHRDVAARLGGLATADLMFAADTAGMPCDPSQDRDEVILLLALVEWEMTAAAMAYAEMAEAAARRGVCLIPEE</sequence>
<dbReference type="EMBL" id="LGUS01000222">
    <property type="protein sequence ID" value="KOG29369.1"/>
    <property type="molecule type" value="Genomic_DNA"/>
</dbReference>
<reference evidence="2" key="1">
    <citation type="submission" date="2015-07" db="EMBL/GenBank/DDBJ databases">
        <authorList>
            <person name="Ju K.-S."/>
            <person name="Doroghazi J.R."/>
            <person name="Metcalf W.W."/>
        </authorList>
    </citation>
    <scope>NUCLEOTIDE SEQUENCE [LARGE SCALE GENOMIC DNA]</scope>
    <source>
        <strain evidence="2">NRRL 2290</strain>
    </source>
</reference>
<keyword evidence="2" id="KW-1185">Reference proteome</keyword>
<gene>
    <name evidence="1" type="ORF">ADK37_37355</name>
</gene>
<organism evidence="1 2">
    <name type="scientific">Streptomyces resistomycificus</name>
    <dbReference type="NCBI Taxonomy" id="67356"/>
    <lineage>
        <taxon>Bacteria</taxon>
        <taxon>Bacillati</taxon>
        <taxon>Actinomycetota</taxon>
        <taxon>Actinomycetes</taxon>
        <taxon>Kitasatosporales</taxon>
        <taxon>Streptomycetaceae</taxon>
        <taxon>Streptomyces</taxon>
        <taxon>Streptomyces aurantiacus group</taxon>
    </lineage>
</organism>
<dbReference type="STRING" id="67356.AQJ84_04560"/>
<dbReference type="AlphaFoldDB" id="A0A0L8KUE3"/>
<accession>A0A0L8KUE3</accession>
<dbReference type="eggNOG" id="ENOG5031QBQ">
    <property type="taxonomic scope" value="Bacteria"/>
</dbReference>
<dbReference type="Proteomes" id="UP000037251">
    <property type="component" value="Unassembled WGS sequence"/>
</dbReference>
<comment type="caution">
    <text evidence="1">The sequence shown here is derived from an EMBL/GenBank/DDBJ whole genome shotgun (WGS) entry which is preliminary data.</text>
</comment>
<evidence type="ECO:0000313" key="1">
    <source>
        <dbReference type="EMBL" id="KOG29369.1"/>
    </source>
</evidence>
<protein>
    <submittedName>
        <fullName evidence="1">Uncharacterized protein</fullName>
    </submittedName>
</protein>
<evidence type="ECO:0000313" key="2">
    <source>
        <dbReference type="Proteomes" id="UP000037251"/>
    </source>
</evidence>
<dbReference type="OrthoDB" id="4225725at2"/>